<dbReference type="Pfam" id="PF01161">
    <property type="entry name" value="PBP"/>
    <property type="match status" value="1"/>
</dbReference>
<dbReference type="Proteomes" id="UP000645828">
    <property type="component" value="Unassembled WGS sequence"/>
</dbReference>
<dbReference type="Gene3D" id="3.90.280.10">
    <property type="entry name" value="PEBP-like"/>
    <property type="match status" value="2"/>
</dbReference>
<protein>
    <submittedName>
        <fullName evidence="1">(raccoon dog) hypothetical protein</fullName>
    </submittedName>
</protein>
<dbReference type="SUPFAM" id="SSF49777">
    <property type="entry name" value="PEBP-like"/>
    <property type="match status" value="1"/>
</dbReference>
<reference evidence="1" key="1">
    <citation type="submission" date="2020-12" db="EMBL/GenBank/DDBJ databases">
        <authorList>
            <consortium name="Molecular Ecology Group"/>
        </authorList>
    </citation>
    <scope>NUCLEOTIDE SEQUENCE</scope>
    <source>
        <strain evidence="1">TBG_1078</strain>
    </source>
</reference>
<organism evidence="1 2">
    <name type="scientific">Nyctereutes procyonoides</name>
    <name type="common">Raccoon dog</name>
    <name type="synonym">Canis procyonoides</name>
    <dbReference type="NCBI Taxonomy" id="34880"/>
    <lineage>
        <taxon>Eukaryota</taxon>
        <taxon>Metazoa</taxon>
        <taxon>Chordata</taxon>
        <taxon>Craniata</taxon>
        <taxon>Vertebrata</taxon>
        <taxon>Euteleostomi</taxon>
        <taxon>Mammalia</taxon>
        <taxon>Eutheria</taxon>
        <taxon>Laurasiatheria</taxon>
        <taxon>Carnivora</taxon>
        <taxon>Caniformia</taxon>
        <taxon>Canidae</taxon>
        <taxon>Nyctereutes</taxon>
    </lineage>
</organism>
<accession>A0A811YPM3</accession>
<proteinExistence type="predicted"/>
<evidence type="ECO:0000313" key="2">
    <source>
        <dbReference type="Proteomes" id="UP000645828"/>
    </source>
</evidence>
<dbReference type="InterPro" id="IPR036610">
    <property type="entry name" value="PEBP-like_sf"/>
</dbReference>
<dbReference type="GO" id="GO:0043409">
    <property type="term" value="P:negative regulation of MAPK cascade"/>
    <property type="evidence" value="ECO:0007669"/>
    <property type="project" value="TreeGrafter"/>
</dbReference>
<comment type="caution">
    <text evidence="1">The sequence shown here is derived from an EMBL/GenBank/DDBJ whole genome shotgun (WGS) entry which is preliminary data.</text>
</comment>
<gene>
    <name evidence="1" type="ORF">NYPRO_LOCUS10923</name>
</gene>
<dbReference type="InterPro" id="IPR008914">
    <property type="entry name" value="PEBP"/>
</dbReference>
<dbReference type="CDD" id="cd00866">
    <property type="entry name" value="PEBP_euk"/>
    <property type="match status" value="1"/>
</dbReference>
<keyword evidence="2" id="KW-1185">Reference proteome</keyword>
<dbReference type="PANTHER" id="PTHR11362">
    <property type="entry name" value="PHOSPHATIDYLETHANOLAMINE-BINDING PROTEIN"/>
    <property type="match status" value="1"/>
</dbReference>
<dbReference type="AlphaFoldDB" id="A0A811YPM3"/>
<dbReference type="PANTHER" id="PTHR11362:SF151">
    <property type="entry name" value="PHOSPHATIDYLETHANOLAMINE-BINDING PROTEIN 1"/>
    <property type="match status" value="1"/>
</dbReference>
<dbReference type="EMBL" id="CAJHUB010000680">
    <property type="protein sequence ID" value="CAD7678125.1"/>
    <property type="molecule type" value="Genomic_DNA"/>
</dbReference>
<sequence>MPVDLGKWSRPLSLQEVEEQPQHALHVKHTGMEVDELGKVLMPAQVKNRPTSIAWDGLDPGKLYTFVLTDPDAPSRKDPKYREWHHFLVVNMKGNDISSGTVLSDYSGPLKCDEPILSNRSGDHRGKFKVASFRKKYELGPPVAGTCYQAEGDDYVPKLYEQLSGT</sequence>
<dbReference type="InterPro" id="IPR035810">
    <property type="entry name" value="PEBP_euk"/>
</dbReference>
<evidence type="ECO:0000313" key="1">
    <source>
        <dbReference type="EMBL" id="CAD7678125.1"/>
    </source>
</evidence>
<name>A0A811YPM3_NYCPR</name>